<name>A0A0E3KBK6_ECOLX</name>
<organism evidence="1">
    <name type="scientific">Escherichia coli</name>
    <dbReference type="NCBI Taxonomy" id="562"/>
    <lineage>
        <taxon>Bacteria</taxon>
        <taxon>Pseudomonadati</taxon>
        <taxon>Pseudomonadota</taxon>
        <taxon>Gammaproteobacteria</taxon>
        <taxon>Enterobacterales</taxon>
        <taxon>Enterobacteriaceae</taxon>
        <taxon>Escherichia</taxon>
    </lineage>
</organism>
<geneLocation type="plasmid" evidence="1">
    <name>unnamed</name>
</geneLocation>
<proteinExistence type="predicted"/>
<sequence length="88" mass="9328">MPSGSASDSIEFNRSICCRIFLPLIFPGGWGCQASREGYSLSETSRRSSAALCPSSSCTVSAEKTVLSASVDVSTRVRSMTSTESPRV</sequence>
<keyword evidence="1" id="KW-0614">Plasmid</keyword>
<dbReference type="EMBL" id="KJ716874">
    <property type="protein sequence ID" value="AKA87274.1"/>
    <property type="molecule type" value="Genomic_DNA"/>
</dbReference>
<dbReference type="AlphaFoldDB" id="A0A0E3KBK6"/>
<reference evidence="1" key="1">
    <citation type="journal article" date="2015" name="Int. J. Med. Microbiol.">
        <title>Heterogenic virulence in a diarrheagenic Escherichia coli: evidence for an EPEC expressing heat-labile toxin of ETEC.</title>
        <authorList>
            <person name="Dutta S."/>
            <person name="Pazhani G.P."/>
            <person name="Nataro J.P."/>
            <person name="Ramamurthy T."/>
        </authorList>
    </citation>
    <scope>NUCLEOTIDE SEQUENCE</scope>
    <source>
        <strain evidence="1">639</strain>
        <plasmid evidence="1">unnamed</plasmid>
    </source>
</reference>
<evidence type="ECO:0000313" key="1">
    <source>
        <dbReference type="EMBL" id="AKA87274.1"/>
    </source>
</evidence>
<protein>
    <submittedName>
        <fullName evidence="1">Uncharacterized protein</fullName>
    </submittedName>
</protein>
<accession>A0A0E3KBK6</accession>